<protein>
    <submittedName>
        <fullName evidence="2">4666_t:CDS:1</fullName>
    </submittedName>
</protein>
<feature type="domain" description="Protein kinase" evidence="1">
    <location>
        <begin position="99"/>
        <end position="263"/>
    </location>
</feature>
<dbReference type="PANTHER" id="PTHR23257">
    <property type="entry name" value="SERINE-THREONINE PROTEIN KINASE"/>
    <property type="match status" value="1"/>
</dbReference>
<dbReference type="SMART" id="SM00220">
    <property type="entry name" value="S_TKc"/>
    <property type="match status" value="1"/>
</dbReference>
<dbReference type="OrthoDB" id="2318560at2759"/>
<dbReference type="InterPro" id="IPR000719">
    <property type="entry name" value="Prot_kinase_dom"/>
</dbReference>
<dbReference type="PROSITE" id="PS50011">
    <property type="entry name" value="PROTEIN_KINASE_DOM"/>
    <property type="match status" value="1"/>
</dbReference>
<evidence type="ECO:0000313" key="2">
    <source>
        <dbReference type="EMBL" id="CAG8636503.1"/>
    </source>
</evidence>
<gene>
    <name evidence="2" type="ORF">ALEPTO_LOCUS9558</name>
</gene>
<reference evidence="2" key="1">
    <citation type="submission" date="2021-06" db="EMBL/GenBank/DDBJ databases">
        <authorList>
            <person name="Kallberg Y."/>
            <person name="Tangrot J."/>
            <person name="Rosling A."/>
        </authorList>
    </citation>
    <scope>NUCLEOTIDE SEQUENCE</scope>
    <source>
        <strain evidence="2">FL130A</strain>
    </source>
</reference>
<dbReference type="AlphaFoldDB" id="A0A9N9DID9"/>
<evidence type="ECO:0000259" key="1">
    <source>
        <dbReference type="PROSITE" id="PS50011"/>
    </source>
</evidence>
<dbReference type="SUPFAM" id="SSF56112">
    <property type="entry name" value="Protein kinase-like (PK-like)"/>
    <property type="match status" value="1"/>
</dbReference>
<evidence type="ECO:0000313" key="3">
    <source>
        <dbReference type="Proteomes" id="UP000789508"/>
    </source>
</evidence>
<dbReference type="GO" id="GO:0004672">
    <property type="term" value="F:protein kinase activity"/>
    <property type="evidence" value="ECO:0007669"/>
    <property type="project" value="InterPro"/>
</dbReference>
<accession>A0A9N9DID9</accession>
<dbReference type="GO" id="GO:0005737">
    <property type="term" value="C:cytoplasm"/>
    <property type="evidence" value="ECO:0007669"/>
    <property type="project" value="TreeGrafter"/>
</dbReference>
<dbReference type="InterPro" id="IPR011009">
    <property type="entry name" value="Kinase-like_dom_sf"/>
</dbReference>
<sequence>MSFLNNEEIKINCPSCEAKRANDKQNCEYCKLRWASEKKENCPKCHQKWNVHYQFCPTCDLPPWSSGNDKIDQIIKESQLKFDNKSVIGLLEWILYEEFENINSIAKGGFGSISKAIWRSGSAHFDEEKRKFIRSGPKPVALKKLSESSDANYDIIQEIQSVILFRCNVFIAKIYGISRDPVTGDYILVFYYYENGTLYNRITQEEKMSFTLLQHDLKELATGLEILHERGYVHRDLHSGNILCAPALYITDFGNCKKVAEIT</sequence>
<proteinExistence type="predicted"/>
<dbReference type="GO" id="GO:0007165">
    <property type="term" value="P:signal transduction"/>
    <property type="evidence" value="ECO:0007669"/>
    <property type="project" value="TreeGrafter"/>
</dbReference>
<dbReference type="Pfam" id="PF07714">
    <property type="entry name" value="PK_Tyr_Ser-Thr"/>
    <property type="match status" value="1"/>
</dbReference>
<organism evidence="2 3">
    <name type="scientific">Ambispora leptoticha</name>
    <dbReference type="NCBI Taxonomy" id="144679"/>
    <lineage>
        <taxon>Eukaryota</taxon>
        <taxon>Fungi</taxon>
        <taxon>Fungi incertae sedis</taxon>
        <taxon>Mucoromycota</taxon>
        <taxon>Glomeromycotina</taxon>
        <taxon>Glomeromycetes</taxon>
        <taxon>Archaeosporales</taxon>
        <taxon>Ambisporaceae</taxon>
        <taxon>Ambispora</taxon>
    </lineage>
</organism>
<feature type="non-terminal residue" evidence="2">
    <location>
        <position position="263"/>
    </location>
</feature>
<name>A0A9N9DID9_9GLOM</name>
<dbReference type="InterPro" id="IPR001245">
    <property type="entry name" value="Ser-Thr/Tyr_kinase_cat_dom"/>
</dbReference>
<dbReference type="PANTHER" id="PTHR23257:SF969">
    <property type="entry name" value="INTEGRIN-LINKED PROTEIN KINASE"/>
    <property type="match status" value="1"/>
</dbReference>
<dbReference type="Proteomes" id="UP000789508">
    <property type="component" value="Unassembled WGS sequence"/>
</dbReference>
<dbReference type="Gene3D" id="1.10.510.10">
    <property type="entry name" value="Transferase(Phosphotransferase) domain 1"/>
    <property type="match status" value="1"/>
</dbReference>
<comment type="caution">
    <text evidence="2">The sequence shown here is derived from an EMBL/GenBank/DDBJ whole genome shotgun (WGS) entry which is preliminary data.</text>
</comment>
<dbReference type="GO" id="GO:0005524">
    <property type="term" value="F:ATP binding"/>
    <property type="evidence" value="ECO:0007669"/>
    <property type="project" value="InterPro"/>
</dbReference>
<dbReference type="InterPro" id="IPR050167">
    <property type="entry name" value="Ser_Thr_protein_kinase"/>
</dbReference>
<dbReference type="EMBL" id="CAJVPS010007626">
    <property type="protein sequence ID" value="CAG8636503.1"/>
    <property type="molecule type" value="Genomic_DNA"/>
</dbReference>
<keyword evidence="3" id="KW-1185">Reference proteome</keyword>